<dbReference type="PANTHER" id="PTHR11245">
    <property type="entry name" value="STANNIOCALCIN"/>
    <property type="match status" value="1"/>
</dbReference>
<organism evidence="6 7">
    <name type="scientific">Parascaris univalens</name>
    <name type="common">Nematode worm</name>
    <dbReference type="NCBI Taxonomy" id="6257"/>
    <lineage>
        <taxon>Eukaryota</taxon>
        <taxon>Metazoa</taxon>
        <taxon>Ecdysozoa</taxon>
        <taxon>Nematoda</taxon>
        <taxon>Chromadorea</taxon>
        <taxon>Rhabditida</taxon>
        <taxon>Spirurina</taxon>
        <taxon>Ascaridomorpha</taxon>
        <taxon>Ascaridoidea</taxon>
        <taxon>Ascarididae</taxon>
        <taxon>Parascaris</taxon>
    </lineage>
</organism>
<feature type="region of interest" description="Disordered" evidence="5">
    <location>
        <begin position="175"/>
        <end position="218"/>
    </location>
</feature>
<evidence type="ECO:0000256" key="4">
    <source>
        <dbReference type="ARBA" id="ARBA00023157"/>
    </source>
</evidence>
<feature type="compositionally biased region" description="Polar residues" evidence="5">
    <location>
        <begin position="181"/>
        <end position="195"/>
    </location>
</feature>
<feature type="region of interest" description="Disordered" evidence="5">
    <location>
        <begin position="1"/>
        <end position="31"/>
    </location>
</feature>
<evidence type="ECO:0000313" key="7">
    <source>
        <dbReference type="WBParaSite" id="PgR005X_g181_t01"/>
    </source>
</evidence>
<comment type="subunit">
    <text evidence="2">Homodimer; disulfide-linked.</text>
</comment>
<keyword evidence="6" id="KW-1185">Reference proteome</keyword>
<dbReference type="InterPro" id="IPR004978">
    <property type="entry name" value="Stanniocalcin"/>
</dbReference>
<evidence type="ECO:0000256" key="3">
    <source>
        <dbReference type="ARBA" id="ARBA00022702"/>
    </source>
</evidence>
<dbReference type="WBParaSite" id="PgR005X_g181_t06">
    <property type="protein sequence ID" value="PgR005X_g181_t06"/>
    <property type="gene ID" value="PgR005X_g181"/>
</dbReference>
<evidence type="ECO:0000313" key="6">
    <source>
        <dbReference type="Proteomes" id="UP000887569"/>
    </source>
</evidence>
<dbReference type="Proteomes" id="UP000887569">
    <property type="component" value="Unplaced"/>
</dbReference>
<dbReference type="WBParaSite" id="PgR005X_g181_t01">
    <property type="protein sequence ID" value="PgR005X_g181_t01"/>
    <property type="gene ID" value="PgR005X_g181"/>
</dbReference>
<dbReference type="PANTHER" id="PTHR11245:SF6">
    <property type="entry name" value="DUF19 DOMAIN-CONTAINING PROTEIN"/>
    <property type="match status" value="1"/>
</dbReference>
<reference evidence="7 8" key="1">
    <citation type="submission" date="2022-11" db="UniProtKB">
        <authorList>
            <consortium name="WormBaseParasite"/>
        </authorList>
    </citation>
    <scope>IDENTIFICATION</scope>
</reference>
<feature type="region of interest" description="Disordered" evidence="5">
    <location>
        <begin position="868"/>
        <end position="895"/>
    </location>
</feature>
<accession>A0A915AGT4</accession>
<evidence type="ECO:0000256" key="1">
    <source>
        <dbReference type="ARBA" id="ARBA00008693"/>
    </source>
</evidence>
<comment type="similarity">
    <text evidence="1">Belongs to the stanniocalcin family.</text>
</comment>
<evidence type="ECO:0000256" key="5">
    <source>
        <dbReference type="SAM" id="MobiDB-lite"/>
    </source>
</evidence>
<dbReference type="GO" id="GO:0005615">
    <property type="term" value="C:extracellular space"/>
    <property type="evidence" value="ECO:0007669"/>
    <property type="project" value="TreeGrafter"/>
</dbReference>
<dbReference type="GO" id="GO:0006874">
    <property type="term" value="P:intracellular calcium ion homeostasis"/>
    <property type="evidence" value="ECO:0007669"/>
    <property type="project" value="TreeGrafter"/>
</dbReference>
<feature type="region of interest" description="Disordered" evidence="5">
    <location>
        <begin position="795"/>
        <end position="816"/>
    </location>
</feature>
<feature type="compositionally biased region" description="Basic and acidic residues" evidence="5">
    <location>
        <begin position="1"/>
        <end position="13"/>
    </location>
</feature>
<protein>
    <submittedName>
        <fullName evidence="7 8">HTH psq-type domain-containing protein</fullName>
    </submittedName>
</protein>
<keyword evidence="4" id="KW-1015">Disulfide bond</keyword>
<proteinExistence type="inferred from homology"/>
<evidence type="ECO:0000313" key="8">
    <source>
        <dbReference type="WBParaSite" id="PgR005X_g181_t03"/>
    </source>
</evidence>
<name>A0A915AGT4_PARUN</name>
<dbReference type="WBParaSite" id="PgR005X_g181_t03">
    <property type="protein sequence ID" value="PgR005X_g181_t03"/>
    <property type="gene ID" value="PgR005X_g181"/>
</dbReference>
<sequence>MEGDSRRGSKRSLDAQPPAAAVEKRRKRASAAGGYVPFQPIEIPESWKKHPHTMQEVVWTTVSTCQYDDPEKKERLCTAVMDALSGQKTLKAASFFYGVPFTTVQTYFHRSREGMVKAMLALNERDNELPNQIQVPVPLTIAKYEEQSAETPEHNGGKKGEKLNSVLGLLTAKMEQRANSEENSPSPDSYTPSGSNKRKPKSVHRVVSEPVTDGDEGTFADSLCESPCFATSEQALHYGPSNAAVEQGSEATDDIFDSSEEFMEDDQVRRIMQTCVSRSLVGNDTKMRLMRAIVRVWKGALTPSEACERYCLTSDYLGAYFGLFREAMRSVQQTATALDGVGDSSIGVVVTPSEESNESLGGKAMKASEVKKGAEKESYMVGPPLDPNDKKRMEAIDRCVEDVCKPSLYSSEQKEKLHKAILMVVRGECTVNAAANVMQLPSSTLHPYVHKARTSLGLLLPPQASGPTLWISNKKLHETADQLNTVTEGGEEANENTSINLEEIDEVLTELLKGSNCDESGKNKIYQATLMVLAENVSTAEAAKRCGVSASTIQPYVTKARSCLEQSAVALTRIKKPEVLVKDRNGLPTEVASDEEVKSVVEKLLSSCSARNTRREKLLSAVSSAVSGKLTIKDACQLEGLPASTVHPYVSKARHMLGARCPEPKVMNSPQAVVAHGSSSPVMGDVRIVTVKDEDTDNLQAAGSSGRIVRRLVMNRTRPEMSAEIEKILHQRGYKGVGRNLREALLGALFDQTDASKLCSQHHVAMTTLTNYLKVIKKKVKTKVDKRHTVMEHSALDTSLKKSRTTSFDEEVGDSSEEVYEGSIRRSSQLPNSAIVSDSAEQISGELTEGKVEGKSTYQGRVNSSTVTPVHKRGRTQRVNNGDAATEESGAGASRLPSNVGAMDLHDEGALACKQRRIKLLISYIVCRQYQRSAKEQQLLCDSLEHVLLDGLLVEEANEGLSECVLRAYVKRCKEVNRCIMSEFPVFKAEIREISKKVSLLSPEKQCKSSTSIRTDGPGTNQMAEDHPVTTASLNSIFSGQVGASLDSYIRKLKLANFPICTDLIIGLAEYTLLMLNGVYKVPQQQWKEWAQMYCKDHGYVLDSDI</sequence>
<evidence type="ECO:0000256" key="2">
    <source>
        <dbReference type="ARBA" id="ARBA00011748"/>
    </source>
</evidence>
<dbReference type="GO" id="GO:0005179">
    <property type="term" value="F:hormone activity"/>
    <property type="evidence" value="ECO:0007669"/>
    <property type="project" value="UniProtKB-KW"/>
</dbReference>
<keyword evidence="3" id="KW-0372">Hormone</keyword>
<dbReference type="AlphaFoldDB" id="A0A915AGT4"/>